<dbReference type="PROSITE" id="PS50297">
    <property type="entry name" value="ANK_REP_REGION"/>
    <property type="match status" value="2"/>
</dbReference>
<dbReference type="PROSITE" id="PS50088">
    <property type="entry name" value="ANK_REPEAT"/>
    <property type="match status" value="2"/>
</dbReference>
<evidence type="ECO:0000256" key="1">
    <source>
        <dbReference type="ARBA" id="ARBA00022737"/>
    </source>
</evidence>
<dbReference type="EMBL" id="CP060697">
    <property type="protein sequence ID" value="QNM82108.1"/>
    <property type="molecule type" value="Genomic_DNA"/>
</dbReference>
<gene>
    <name evidence="5" type="ORF">H8M03_08710</name>
</gene>
<feature type="repeat" description="ANK" evidence="3">
    <location>
        <begin position="128"/>
        <end position="160"/>
    </location>
</feature>
<sequence>MKALKRTIVAIAAAAIAIPAAAQTVPGNEANDFVAAIRKGDGNKGLALLGANPTLANVRDTSGNTALVTAIEAREESWVGHLLKNGANPNFSRRDGETPLIAAARMGMTDVAEWLVGVGAKVDAANRMGETALIVAVQQRQTALVRYLLQKGADPDLTDSAAGYSARDYAKRDNRNPEILRLIEQKKPKA</sequence>
<feature type="signal peptide" evidence="4">
    <location>
        <begin position="1"/>
        <end position="22"/>
    </location>
</feature>
<keyword evidence="4" id="KW-0732">Signal</keyword>
<dbReference type="InterPro" id="IPR002110">
    <property type="entry name" value="Ankyrin_rpt"/>
</dbReference>
<dbReference type="GO" id="GO:0004842">
    <property type="term" value="F:ubiquitin-protein transferase activity"/>
    <property type="evidence" value="ECO:0007669"/>
    <property type="project" value="TreeGrafter"/>
</dbReference>
<feature type="repeat" description="ANK" evidence="3">
    <location>
        <begin position="95"/>
        <end position="127"/>
    </location>
</feature>
<proteinExistence type="predicted"/>
<dbReference type="InterPro" id="IPR036770">
    <property type="entry name" value="Ankyrin_rpt-contain_sf"/>
</dbReference>
<accession>A0A7G9L0F9</accession>
<dbReference type="KEGG" id="ssau:H8M03_08710"/>
<dbReference type="PANTHER" id="PTHR24171">
    <property type="entry name" value="ANKYRIN REPEAT DOMAIN-CONTAINING PROTEIN 39-RELATED"/>
    <property type="match status" value="1"/>
</dbReference>
<evidence type="ECO:0000256" key="4">
    <source>
        <dbReference type="SAM" id="SignalP"/>
    </source>
</evidence>
<keyword evidence="1" id="KW-0677">Repeat</keyword>
<dbReference type="RefSeq" id="WP_187479063.1">
    <property type="nucleotide sequence ID" value="NZ_CP060697.1"/>
</dbReference>
<dbReference type="GO" id="GO:0085020">
    <property type="term" value="P:protein K6-linked ubiquitination"/>
    <property type="evidence" value="ECO:0007669"/>
    <property type="project" value="TreeGrafter"/>
</dbReference>
<keyword evidence="2 3" id="KW-0040">ANK repeat</keyword>
<dbReference type="SUPFAM" id="SSF48403">
    <property type="entry name" value="Ankyrin repeat"/>
    <property type="match status" value="1"/>
</dbReference>
<keyword evidence="6" id="KW-1185">Reference proteome</keyword>
<dbReference type="Gene3D" id="1.25.40.20">
    <property type="entry name" value="Ankyrin repeat-containing domain"/>
    <property type="match status" value="1"/>
</dbReference>
<dbReference type="SMART" id="SM00248">
    <property type="entry name" value="ANK"/>
    <property type="match status" value="3"/>
</dbReference>
<dbReference type="PRINTS" id="PR01415">
    <property type="entry name" value="ANKYRIN"/>
</dbReference>
<name>A0A7G9L0F9_9SPHN</name>
<dbReference type="PANTHER" id="PTHR24171:SF8">
    <property type="entry name" value="BRCA1-ASSOCIATED RING DOMAIN PROTEIN 1"/>
    <property type="match status" value="1"/>
</dbReference>
<dbReference type="Pfam" id="PF12796">
    <property type="entry name" value="Ank_2"/>
    <property type="match status" value="1"/>
</dbReference>
<evidence type="ECO:0000256" key="2">
    <source>
        <dbReference type="ARBA" id="ARBA00023043"/>
    </source>
</evidence>
<protein>
    <submittedName>
        <fullName evidence="5">Ankyrin repeat domain-containing protein</fullName>
    </submittedName>
</protein>
<organism evidence="5 6">
    <name type="scientific">Sphingomonas sabuli</name>
    <dbReference type="NCBI Taxonomy" id="2764186"/>
    <lineage>
        <taxon>Bacteria</taxon>
        <taxon>Pseudomonadati</taxon>
        <taxon>Pseudomonadota</taxon>
        <taxon>Alphaproteobacteria</taxon>
        <taxon>Sphingomonadales</taxon>
        <taxon>Sphingomonadaceae</taxon>
        <taxon>Sphingomonas</taxon>
    </lineage>
</organism>
<reference evidence="5 6" key="1">
    <citation type="submission" date="2020-08" db="EMBL/GenBank/DDBJ databases">
        <title>Sphingomonas sp. sand1-3 16S ribosomal RNA gene Genome sequencing and assembly.</title>
        <authorList>
            <person name="Kang M."/>
        </authorList>
    </citation>
    <scope>NUCLEOTIDE SEQUENCE [LARGE SCALE GENOMIC DNA]</scope>
    <source>
        <strain evidence="6">sand1-3</strain>
    </source>
</reference>
<evidence type="ECO:0000313" key="5">
    <source>
        <dbReference type="EMBL" id="QNM82108.1"/>
    </source>
</evidence>
<evidence type="ECO:0000313" key="6">
    <source>
        <dbReference type="Proteomes" id="UP000515861"/>
    </source>
</evidence>
<dbReference type="Proteomes" id="UP000515861">
    <property type="component" value="Chromosome"/>
</dbReference>
<feature type="chain" id="PRO_5028956420" evidence="4">
    <location>
        <begin position="23"/>
        <end position="190"/>
    </location>
</feature>
<dbReference type="AlphaFoldDB" id="A0A7G9L0F9"/>
<evidence type="ECO:0000256" key="3">
    <source>
        <dbReference type="PROSITE-ProRule" id="PRU00023"/>
    </source>
</evidence>